<keyword evidence="2" id="KW-1185">Reference proteome</keyword>
<name>A0ABT1SE51_9FIRM</name>
<dbReference type="Pfam" id="PF10076">
    <property type="entry name" value="Phage_Mu_Gp48"/>
    <property type="match status" value="1"/>
</dbReference>
<protein>
    <submittedName>
        <fullName evidence="1">YmfQ family protein</fullName>
    </submittedName>
</protein>
<reference evidence="1 2" key="1">
    <citation type="submission" date="2022-06" db="EMBL/GenBank/DDBJ databases">
        <title>Isolation of gut microbiota from human fecal samples.</title>
        <authorList>
            <person name="Pamer E.G."/>
            <person name="Barat B."/>
            <person name="Waligurski E."/>
            <person name="Medina S."/>
            <person name="Paddock L."/>
            <person name="Mostad J."/>
        </authorList>
    </citation>
    <scope>NUCLEOTIDE SEQUENCE [LARGE SCALE GENOMIC DNA]</scope>
    <source>
        <strain evidence="1 2">DFI.7.95</strain>
    </source>
</reference>
<dbReference type="Proteomes" id="UP001524478">
    <property type="component" value="Unassembled WGS sequence"/>
</dbReference>
<accession>A0ABT1SE51</accession>
<proteinExistence type="predicted"/>
<dbReference type="EMBL" id="JANGAC010000015">
    <property type="protein sequence ID" value="MCQ4924758.1"/>
    <property type="molecule type" value="Genomic_DNA"/>
</dbReference>
<sequence length="213" mass="24836">MLKYLPPYERESKVFQEIMKAEEIELEKIHTEIKDLERQFFIDTATWGLAIYEKELKLPIRPNKSLEERRSIIKAKMRGMGKVDAEMIKAIVEAFTKSSVEVTFDGRINIIFNNEKVIQLNISDMFNAIDEVKPAHLDYDFTSKYSKELKLQTKYKEYRVPYLICGTFLCGTKPYVQNEGVSFKTRLDVNTNKTNTSQRYLMTGTFKSGEAKL</sequence>
<dbReference type="InterPro" id="IPR018755">
    <property type="entry name" value="Phage_Mu_Gp48"/>
</dbReference>
<evidence type="ECO:0000313" key="1">
    <source>
        <dbReference type="EMBL" id="MCQ4924758.1"/>
    </source>
</evidence>
<comment type="caution">
    <text evidence="1">The sequence shown here is derived from an EMBL/GenBank/DDBJ whole genome shotgun (WGS) entry which is preliminary data.</text>
</comment>
<gene>
    <name evidence="1" type="ORF">NE686_16765</name>
</gene>
<dbReference type="RefSeq" id="WP_216561042.1">
    <property type="nucleotide sequence ID" value="NZ_JAHLOH010000045.1"/>
</dbReference>
<evidence type="ECO:0000313" key="2">
    <source>
        <dbReference type="Proteomes" id="UP001524478"/>
    </source>
</evidence>
<organism evidence="1 2">
    <name type="scientific">Tissierella carlieri</name>
    <dbReference type="NCBI Taxonomy" id="689904"/>
    <lineage>
        <taxon>Bacteria</taxon>
        <taxon>Bacillati</taxon>
        <taxon>Bacillota</taxon>
        <taxon>Tissierellia</taxon>
        <taxon>Tissierellales</taxon>
        <taxon>Tissierellaceae</taxon>
        <taxon>Tissierella</taxon>
    </lineage>
</organism>